<name>A0ACC1R2G0_9HYPO</name>
<dbReference type="Proteomes" id="UP001148737">
    <property type="component" value="Unassembled WGS sequence"/>
</dbReference>
<gene>
    <name evidence="1" type="ORF">NLG97_g2546</name>
</gene>
<protein>
    <submittedName>
        <fullName evidence="1">Uncharacterized protein</fullName>
    </submittedName>
</protein>
<keyword evidence="2" id="KW-1185">Reference proteome</keyword>
<evidence type="ECO:0000313" key="2">
    <source>
        <dbReference type="Proteomes" id="UP001148737"/>
    </source>
</evidence>
<organism evidence="1 2">
    <name type="scientific">Lecanicillium saksenae</name>
    <dbReference type="NCBI Taxonomy" id="468837"/>
    <lineage>
        <taxon>Eukaryota</taxon>
        <taxon>Fungi</taxon>
        <taxon>Dikarya</taxon>
        <taxon>Ascomycota</taxon>
        <taxon>Pezizomycotina</taxon>
        <taxon>Sordariomycetes</taxon>
        <taxon>Hypocreomycetidae</taxon>
        <taxon>Hypocreales</taxon>
        <taxon>Cordycipitaceae</taxon>
        <taxon>Lecanicillium</taxon>
    </lineage>
</organism>
<dbReference type="EMBL" id="JANAKD010000176">
    <property type="protein sequence ID" value="KAJ3496601.1"/>
    <property type="molecule type" value="Genomic_DNA"/>
</dbReference>
<sequence>MPIPEELAIYCSSLVVITSRRGEFGVRKVELQLAHFSVQEYLRSCRIEMSKKQYFDQRASAEAILEICVSYLMTIPYPTHQRFIERSFPFAQFSAAYWPHFEAVIESSSNEVADSVKKIYCSRDALELSYYLHNPETGRHLDIPLQPSPLSWAVFYELKSSVRLLLAAGADVNEVGLNRHSALDIARRNKNMDMLRLLTATGQTITLESGVGDIDLNASIVDGDICALRSWLGRGANIKVEGGDHGSPLNTACFYGHEEIVLEMLNHGVDVNVPNKSFGSALGTAASKGYTRIIRLLLDRGARAYTEPMSAFAIAVSRGQEKSLVTLFDHGATLEKEDHAVQCAAEQGHGAILQLLLAHGGNPNARSRDWEKTPALISAIKTQAGSGIDMVRLLLENGANANARTGENRRTALSCCRYQELVLILLEYGAEVTPGDFIYFCRDGPLDIVKLLIDHGADANLELKSGSRPLMAAASGGDDSIVSTLLHHGANIHACHEGRTALDYAVMNSKIEVARILLERGAEKRLQGGNSGLLVEAVEKSDAEMIQLLINYGADLNFQNEKGISALHMASSLGKAEVAQLLIDNGAEVNLHGGPFGSVLGCAAVPCFQLGSVRILKTPTSNDDHLHILKILTRHGGTPTARSPLGKTVLSIAAWWGNFEAMEFLLAHGVELHEVDLFGRTALFHAAAKDYSTDSVELLMANGAAPDIKDCYGNTPLIMAIRNGDARSVSCLIQSNRVDLHGVDGRGRSAMWWAKRTNVAIYVEMLREFGVDDCELKMEGMEGFDVPVPRPTLQGTPNYECDVCLKHILLEDHGWCSLCCDGSGLRICSTCVDEGFHCFDSSHKLAVCAASECCYKRPRFIL</sequence>
<evidence type="ECO:0000313" key="1">
    <source>
        <dbReference type="EMBL" id="KAJ3496601.1"/>
    </source>
</evidence>
<reference evidence="1" key="1">
    <citation type="submission" date="2022-07" db="EMBL/GenBank/DDBJ databases">
        <title>Genome Sequence of Lecanicillium saksenae.</title>
        <authorList>
            <person name="Buettner E."/>
        </authorList>
    </citation>
    <scope>NUCLEOTIDE SEQUENCE</scope>
    <source>
        <strain evidence="1">VT-O1</strain>
    </source>
</reference>
<comment type="caution">
    <text evidence="1">The sequence shown here is derived from an EMBL/GenBank/DDBJ whole genome shotgun (WGS) entry which is preliminary data.</text>
</comment>
<proteinExistence type="predicted"/>
<accession>A0ACC1R2G0</accession>